<reference evidence="2" key="1">
    <citation type="journal article" date="2023" name="G3 (Bethesda)">
        <title>Genome assembly and association tests identify interacting loci associated with vigor, precocity, and sex in interspecific pistachio rootstocks.</title>
        <authorList>
            <person name="Palmer W."/>
            <person name="Jacygrad E."/>
            <person name="Sagayaradj S."/>
            <person name="Cavanaugh K."/>
            <person name="Han R."/>
            <person name="Bertier L."/>
            <person name="Beede B."/>
            <person name="Kafkas S."/>
            <person name="Golino D."/>
            <person name="Preece J."/>
            <person name="Michelmore R."/>
        </authorList>
    </citation>
    <scope>NUCLEOTIDE SEQUENCE [LARGE SCALE GENOMIC DNA]</scope>
</reference>
<evidence type="ECO:0000313" key="1">
    <source>
        <dbReference type="EMBL" id="KAJ0095847.1"/>
    </source>
</evidence>
<dbReference type="Proteomes" id="UP001164250">
    <property type="component" value="Chromosome 6"/>
</dbReference>
<dbReference type="EMBL" id="CM047902">
    <property type="protein sequence ID" value="KAJ0095847.1"/>
    <property type="molecule type" value="Genomic_DNA"/>
</dbReference>
<accession>A0ACC1BAB5</accession>
<gene>
    <name evidence="1" type="ORF">Patl1_15350</name>
</gene>
<proteinExistence type="predicted"/>
<organism evidence="1 2">
    <name type="scientific">Pistacia atlantica</name>
    <dbReference type="NCBI Taxonomy" id="434234"/>
    <lineage>
        <taxon>Eukaryota</taxon>
        <taxon>Viridiplantae</taxon>
        <taxon>Streptophyta</taxon>
        <taxon>Embryophyta</taxon>
        <taxon>Tracheophyta</taxon>
        <taxon>Spermatophyta</taxon>
        <taxon>Magnoliopsida</taxon>
        <taxon>eudicotyledons</taxon>
        <taxon>Gunneridae</taxon>
        <taxon>Pentapetalae</taxon>
        <taxon>rosids</taxon>
        <taxon>malvids</taxon>
        <taxon>Sapindales</taxon>
        <taxon>Anacardiaceae</taxon>
        <taxon>Pistacia</taxon>
    </lineage>
</organism>
<protein>
    <submittedName>
        <fullName evidence="1">Uncharacterized protein</fullName>
    </submittedName>
</protein>
<evidence type="ECO:0000313" key="2">
    <source>
        <dbReference type="Proteomes" id="UP001164250"/>
    </source>
</evidence>
<sequence length="130" mass="14573">MLGGCSLLTTEFLWFTRATAKVREEAGEQESVPLLQKAIVDLAQAWIYFLVIFGFSFPPMVYLRLQSSSATLKCLQKDEKEHKRSMPCMELVSKGFEKESALEDKRAWLEHCLASLQGAGSDGSSFSDKD</sequence>
<name>A0ACC1BAB5_9ROSI</name>
<comment type="caution">
    <text evidence="1">The sequence shown here is derived from an EMBL/GenBank/DDBJ whole genome shotgun (WGS) entry which is preliminary data.</text>
</comment>
<keyword evidence="2" id="KW-1185">Reference proteome</keyword>